<protein>
    <submittedName>
        <fullName evidence="1">Uncharacterized protein</fullName>
    </submittedName>
</protein>
<dbReference type="AlphaFoldDB" id="A0A8X6T7R9"/>
<proteinExistence type="predicted"/>
<name>A0A8X6T7R9_NEPPI</name>
<dbReference type="EMBL" id="BMAW01003840">
    <property type="protein sequence ID" value="GFS85743.1"/>
    <property type="molecule type" value="Genomic_DNA"/>
</dbReference>
<sequence length="108" mass="12007">MPKESADWNFWPDRLATQSESKSNGCMNLVIRLRAGNRASSTETVRRGIEHHGIRGGMPPPTRGMQVLACPALLGSYYFLREEGLVSLLPWSCSQPPGLLGRLGRWAR</sequence>
<keyword evidence="2" id="KW-1185">Reference proteome</keyword>
<evidence type="ECO:0000313" key="2">
    <source>
        <dbReference type="Proteomes" id="UP000887013"/>
    </source>
</evidence>
<evidence type="ECO:0000313" key="1">
    <source>
        <dbReference type="EMBL" id="GFS85743.1"/>
    </source>
</evidence>
<gene>
    <name evidence="1" type="ORF">NPIL_114351</name>
</gene>
<dbReference type="Proteomes" id="UP000887013">
    <property type="component" value="Unassembled WGS sequence"/>
</dbReference>
<reference evidence="1" key="1">
    <citation type="submission" date="2020-08" db="EMBL/GenBank/DDBJ databases">
        <title>Multicomponent nature underlies the extraordinary mechanical properties of spider dragline silk.</title>
        <authorList>
            <person name="Kono N."/>
            <person name="Nakamura H."/>
            <person name="Mori M."/>
            <person name="Yoshida Y."/>
            <person name="Ohtoshi R."/>
            <person name="Malay A.D."/>
            <person name="Moran D.A.P."/>
            <person name="Tomita M."/>
            <person name="Numata K."/>
            <person name="Arakawa K."/>
        </authorList>
    </citation>
    <scope>NUCLEOTIDE SEQUENCE</scope>
</reference>
<accession>A0A8X6T7R9</accession>
<organism evidence="1 2">
    <name type="scientific">Nephila pilipes</name>
    <name type="common">Giant wood spider</name>
    <name type="synonym">Nephila maculata</name>
    <dbReference type="NCBI Taxonomy" id="299642"/>
    <lineage>
        <taxon>Eukaryota</taxon>
        <taxon>Metazoa</taxon>
        <taxon>Ecdysozoa</taxon>
        <taxon>Arthropoda</taxon>
        <taxon>Chelicerata</taxon>
        <taxon>Arachnida</taxon>
        <taxon>Araneae</taxon>
        <taxon>Araneomorphae</taxon>
        <taxon>Entelegynae</taxon>
        <taxon>Araneoidea</taxon>
        <taxon>Nephilidae</taxon>
        <taxon>Nephila</taxon>
    </lineage>
</organism>
<comment type="caution">
    <text evidence="1">The sequence shown here is derived from an EMBL/GenBank/DDBJ whole genome shotgun (WGS) entry which is preliminary data.</text>
</comment>